<reference evidence="4 5" key="1">
    <citation type="submission" date="2018-07" db="EMBL/GenBank/DDBJ databases">
        <title>GABA Modulating Bacteria of the Human Gut Microbiota.</title>
        <authorList>
            <person name="Strandwitz P."/>
            <person name="Kim K.H."/>
            <person name="Terekhova D."/>
            <person name="Liu J.K."/>
            <person name="Sharma A."/>
            <person name="Levering J."/>
            <person name="Mcdonald D."/>
            <person name="Dietrich D."/>
            <person name="Ramadhar T.R."/>
            <person name="Lekbua A."/>
            <person name="Mroue N."/>
            <person name="Liston C."/>
            <person name="Stewart E.J."/>
            <person name="Dubin M.J."/>
            <person name="Zengler K."/>
            <person name="Knight R."/>
            <person name="Gilbert J.A."/>
            <person name="Clardy J."/>
            <person name="Lewis K."/>
        </authorList>
    </citation>
    <scope>NUCLEOTIDE SEQUENCE [LARGE SCALE GENOMIC DNA]</scope>
    <source>
        <strain evidence="4 5">KLE1738</strain>
    </source>
</reference>
<dbReference type="AlphaFoldDB" id="A0A3E2B2T8"/>
<keyword evidence="2" id="KW-0456">Lyase</keyword>
<dbReference type="GeneID" id="97995597"/>
<dbReference type="RefSeq" id="WP_117142335.1">
    <property type="nucleotide sequence ID" value="NZ_CAKXKJ010000036.1"/>
</dbReference>
<dbReference type="PANTHER" id="PTHR11941:SF133">
    <property type="entry name" value="1,2-EPOXYPHENYLACETYL-COA ISOMERASE"/>
    <property type="match status" value="1"/>
</dbReference>
<sequence>MELETVLYRVEGNVGIVSLNRTKALNAMSKQIFVDLTTAFDAAEKDDTVRCVVVNAEGRAFCAGGDIPEMKGLDNPEAVFDFYNVAGIFMKKMINFVKPTITVAHGAIAGAGTSLLLAGDIALVSDDAMFMVAFGAVGLIPDCAGHWLLPRACGLNMAKELMMTQRAVKAPEMKELGLCNHVYPKEQLMDEAMKLANKIAKGPLNCYSSSKLILNKSFETNLEDLLKEETEAQAAARLHPNGDEGLAAFLEKRKANFQ</sequence>
<accession>A0A3E2B2T8</accession>
<keyword evidence="3" id="KW-0812">Transmembrane</keyword>
<dbReference type="InterPro" id="IPR001753">
    <property type="entry name" value="Enoyl-CoA_hydra/iso"/>
</dbReference>
<dbReference type="GO" id="GO:0006635">
    <property type="term" value="P:fatty acid beta-oxidation"/>
    <property type="evidence" value="ECO:0007669"/>
    <property type="project" value="TreeGrafter"/>
</dbReference>
<dbReference type="PANTHER" id="PTHR11941">
    <property type="entry name" value="ENOYL-COA HYDRATASE-RELATED"/>
    <property type="match status" value="1"/>
</dbReference>
<dbReference type="InterPro" id="IPR014748">
    <property type="entry name" value="Enoyl-CoA_hydra_C"/>
</dbReference>
<dbReference type="InterPro" id="IPR029045">
    <property type="entry name" value="ClpP/crotonase-like_dom_sf"/>
</dbReference>
<organism evidence="4 5">
    <name type="scientific">Evtepia gabavorous</name>
    <dbReference type="NCBI Taxonomy" id="2211183"/>
    <lineage>
        <taxon>Bacteria</taxon>
        <taxon>Bacillati</taxon>
        <taxon>Bacillota</taxon>
        <taxon>Clostridia</taxon>
        <taxon>Eubacteriales</taxon>
        <taxon>Evtepia</taxon>
    </lineage>
</organism>
<proteinExistence type="inferred from homology"/>
<comment type="caution">
    <text evidence="4">The sequence shown here is derived from an EMBL/GenBank/DDBJ whole genome shotgun (WGS) entry which is preliminary data.</text>
</comment>
<evidence type="ECO:0000256" key="3">
    <source>
        <dbReference type="SAM" id="Phobius"/>
    </source>
</evidence>
<dbReference type="SUPFAM" id="SSF52096">
    <property type="entry name" value="ClpP/crotonase"/>
    <property type="match status" value="1"/>
</dbReference>
<keyword evidence="5" id="KW-1185">Reference proteome</keyword>
<keyword evidence="3" id="KW-1133">Transmembrane helix</keyword>
<evidence type="ECO:0000256" key="1">
    <source>
        <dbReference type="ARBA" id="ARBA00005254"/>
    </source>
</evidence>
<evidence type="ECO:0000313" key="4">
    <source>
        <dbReference type="EMBL" id="RFT06353.1"/>
    </source>
</evidence>
<dbReference type="Pfam" id="PF00378">
    <property type="entry name" value="ECH_1"/>
    <property type="match status" value="1"/>
</dbReference>
<dbReference type="GO" id="GO:0016853">
    <property type="term" value="F:isomerase activity"/>
    <property type="evidence" value="ECO:0007669"/>
    <property type="project" value="UniProtKB-KW"/>
</dbReference>
<dbReference type="CDD" id="cd06558">
    <property type="entry name" value="crotonase-like"/>
    <property type="match status" value="1"/>
</dbReference>
<dbReference type="EMBL" id="QQRQ01000011">
    <property type="protein sequence ID" value="RFT06353.1"/>
    <property type="molecule type" value="Genomic_DNA"/>
</dbReference>
<comment type="similarity">
    <text evidence="1">Belongs to the enoyl-CoA hydratase/isomerase family.</text>
</comment>
<gene>
    <name evidence="4" type="ORF">DV520_07620</name>
</gene>
<feature type="transmembrane region" description="Helical" evidence="3">
    <location>
        <begin position="100"/>
        <end position="122"/>
    </location>
</feature>
<dbReference type="OrthoDB" id="9775794at2"/>
<keyword evidence="3" id="KW-0472">Membrane</keyword>
<feature type="transmembrane region" description="Helical" evidence="3">
    <location>
        <begin position="128"/>
        <end position="149"/>
    </location>
</feature>
<evidence type="ECO:0000256" key="2">
    <source>
        <dbReference type="ARBA" id="ARBA00023239"/>
    </source>
</evidence>
<dbReference type="GO" id="GO:0016829">
    <property type="term" value="F:lyase activity"/>
    <property type="evidence" value="ECO:0007669"/>
    <property type="project" value="UniProtKB-KW"/>
</dbReference>
<dbReference type="Gene3D" id="1.10.12.10">
    <property type="entry name" value="Lyase 2-enoyl-coa Hydratase, Chain A, domain 2"/>
    <property type="match status" value="1"/>
</dbReference>
<evidence type="ECO:0000313" key="5">
    <source>
        <dbReference type="Proteomes" id="UP000260649"/>
    </source>
</evidence>
<protein>
    <submittedName>
        <fullName evidence="4">Enoyl-CoA hydratase/isomerase family protein</fullName>
    </submittedName>
</protein>
<dbReference type="Proteomes" id="UP000260649">
    <property type="component" value="Unassembled WGS sequence"/>
</dbReference>
<dbReference type="Gene3D" id="3.90.226.10">
    <property type="entry name" value="2-enoyl-CoA Hydratase, Chain A, domain 1"/>
    <property type="match status" value="1"/>
</dbReference>
<name>A0A3E2B2T8_9FIRM</name>
<keyword evidence="4" id="KW-0413">Isomerase</keyword>